<dbReference type="Pfam" id="PF00520">
    <property type="entry name" value="Ion_trans"/>
    <property type="match status" value="1"/>
</dbReference>
<gene>
    <name evidence="17" type="ORF">ALAG00032_LOCUS57</name>
</gene>
<keyword evidence="8 13" id="KW-1133">Transmembrane helix</keyword>
<dbReference type="SUPFAM" id="SSF81324">
    <property type="entry name" value="Voltage-gated potassium channels"/>
    <property type="match status" value="1"/>
</dbReference>
<feature type="region of interest" description="Disordered" evidence="12">
    <location>
        <begin position="35"/>
        <end position="61"/>
    </location>
</feature>
<keyword evidence="11" id="KW-0407">Ion channel</keyword>
<keyword evidence="4 13" id="KW-0812">Transmembrane</keyword>
<feature type="signal peptide" evidence="14">
    <location>
        <begin position="1"/>
        <end position="21"/>
    </location>
</feature>
<evidence type="ECO:0000256" key="5">
    <source>
        <dbReference type="ARBA" id="ARBA00022826"/>
    </source>
</evidence>
<evidence type="ECO:0000313" key="17">
    <source>
        <dbReference type="EMBL" id="CAE0359329.1"/>
    </source>
</evidence>
<feature type="region of interest" description="Disordered" evidence="12">
    <location>
        <begin position="411"/>
        <end position="433"/>
    </location>
</feature>
<dbReference type="AlphaFoldDB" id="A0A7S3JMQ8"/>
<keyword evidence="5" id="KW-0631">Potassium channel</keyword>
<reference evidence="17" key="1">
    <citation type="submission" date="2021-01" db="EMBL/GenBank/DDBJ databases">
        <authorList>
            <person name="Corre E."/>
            <person name="Pelletier E."/>
            <person name="Niang G."/>
            <person name="Scheremetjew M."/>
            <person name="Finn R."/>
            <person name="Kale V."/>
            <person name="Holt S."/>
            <person name="Cochrane G."/>
            <person name="Meng A."/>
            <person name="Brown T."/>
            <person name="Cohen L."/>
        </authorList>
    </citation>
    <scope>NUCLEOTIDE SEQUENCE</scope>
    <source>
        <strain evidence="17">CCMP1510</strain>
    </source>
</reference>
<dbReference type="InterPro" id="IPR027359">
    <property type="entry name" value="Volt_channel_dom_sf"/>
</dbReference>
<evidence type="ECO:0000256" key="8">
    <source>
        <dbReference type="ARBA" id="ARBA00022989"/>
    </source>
</evidence>
<accession>A0A7S3JMQ8</accession>
<dbReference type="Gene3D" id="1.20.120.350">
    <property type="entry name" value="Voltage-gated potassium channels. Chain C"/>
    <property type="match status" value="1"/>
</dbReference>
<evidence type="ECO:0000256" key="1">
    <source>
        <dbReference type="ARBA" id="ARBA00004141"/>
    </source>
</evidence>
<feature type="chain" id="PRO_5031074630" description="Potassium channel domain-containing protein" evidence="14">
    <location>
        <begin position="22"/>
        <end position="464"/>
    </location>
</feature>
<evidence type="ECO:0000256" key="7">
    <source>
        <dbReference type="ARBA" id="ARBA00022958"/>
    </source>
</evidence>
<feature type="domain" description="Potassium channel" evidence="16">
    <location>
        <begin position="263"/>
        <end position="341"/>
    </location>
</feature>
<keyword evidence="10 13" id="KW-0472">Membrane</keyword>
<evidence type="ECO:0000256" key="4">
    <source>
        <dbReference type="ARBA" id="ARBA00022692"/>
    </source>
</evidence>
<dbReference type="PANTHER" id="PTHR11537">
    <property type="entry name" value="VOLTAGE-GATED POTASSIUM CHANNEL"/>
    <property type="match status" value="1"/>
</dbReference>
<proteinExistence type="predicted"/>
<evidence type="ECO:0000256" key="14">
    <source>
        <dbReference type="SAM" id="SignalP"/>
    </source>
</evidence>
<evidence type="ECO:0000256" key="6">
    <source>
        <dbReference type="ARBA" id="ARBA00022882"/>
    </source>
</evidence>
<dbReference type="GO" id="GO:0008076">
    <property type="term" value="C:voltage-gated potassium channel complex"/>
    <property type="evidence" value="ECO:0007669"/>
    <property type="project" value="InterPro"/>
</dbReference>
<keyword evidence="7" id="KW-0630">Potassium</keyword>
<keyword evidence="2" id="KW-0813">Transport</keyword>
<dbReference type="GO" id="GO:0005249">
    <property type="term" value="F:voltage-gated potassium channel activity"/>
    <property type="evidence" value="ECO:0007669"/>
    <property type="project" value="InterPro"/>
</dbReference>
<evidence type="ECO:0000256" key="11">
    <source>
        <dbReference type="ARBA" id="ARBA00023303"/>
    </source>
</evidence>
<feature type="transmembrane region" description="Helical" evidence="13">
    <location>
        <begin position="256"/>
        <end position="277"/>
    </location>
</feature>
<dbReference type="PANTHER" id="PTHR11537:SF254">
    <property type="entry name" value="POTASSIUM VOLTAGE-GATED CHANNEL PROTEIN SHAB"/>
    <property type="match status" value="1"/>
</dbReference>
<keyword evidence="3" id="KW-0633">Potassium transport</keyword>
<evidence type="ECO:0008006" key="18">
    <source>
        <dbReference type="Google" id="ProtNLM"/>
    </source>
</evidence>
<dbReference type="InterPro" id="IPR028325">
    <property type="entry name" value="VG_K_chnl"/>
</dbReference>
<evidence type="ECO:0000256" key="10">
    <source>
        <dbReference type="ARBA" id="ARBA00023136"/>
    </source>
</evidence>
<feature type="transmembrane region" description="Helical" evidence="13">
    <location>
        <begin position="289"/>
        <end position="310"/>
    </location>
</feature>
<feature type="transmembrane region" description="Helical" evidence="13">
    <location>
        <begin position="147"/>
        <end position="167"/>
    </location>
</feature>
<keyword evidence="6" id="KW-0851">Voltage-gated channel</keyword>
<dbReference type="Pfam" id="PF07885">
    <property type="entry name" value="Ion_trans_2"/>
    <property type="match status" value="1"/>
</dbReference>
<evidence type="ECO:0000256" key="2">
    <source>
        <dbReference type="ARBA" id="ARBA00022448"/>
    </source>
</evidence>
<organism evidence="17">
    <name type="scientific">Aureoumbra lagunensis</name>
    <dbReference type="NCBI Taxonomy" id="44058"/>
    <lineage>
        <taxon>Eukaryota</taxon>
        <taxon>Sar</taxon>
        <taxon>Stramenopiles</taxon>
        <taxon>Ochrophyta</taxon>
        <taxon>Pelagophyceae</taxon>
        <taxon>Pelagomonadales</taxon>
        <taxon>Aureoumbra</taxon>
    </lineage>
</organism>
<dbReference type="InterPro" id="IPR013099">
    <property type="entry name" value="K_chnl_dom"/>
</dbReference>
<evidence type="ECO:0000256" key="12">
    <source>
        <dbReference type="SAM" id="MobiDB-lite"/>
    </source>
</evidence>
<dbReference type="InterPro" id="IPR005821">
    <property type="entry name" value="Ion_trans_dom"/>
</dbReference>
<evidence type="ECO:0000256" key="3">
    <source>
        <dbReference type="ARBA" id="ARBA00022538"/>
    </source>
</evidence>
<evidence type="ECO:0000259" key="16">
    <source>
        <dbReference type="Pfam" id="PF07885"/>
    </source>
</evidence>
<keyword evidence="9" id="KW-0406">Ion transport</keyword>
<protein>
    <recommendedName>
        <fullName evidence="18">Potassium channel domain-containing protein</fullName>
    </recommendedName>
</protein>
<feature type="domain" description="Ion transport" evidence="15">
    <location>
        <begin position="77"/>
        <end position="182"/>
    </location>
</feature>
<dbReference type="Gene3D" id="1.10.287.70">
    <property type="match status" value="1"/>
</dbReference>
<evidence type="ECO:0000256" key="9">
    <source>
        <dbReference type="ARBA" id="ARBA00023065"/>
    </source>
</evidence>
<comment type="subcellular location">
    <subcellularLocation>
        <location evidence="1">Membrane</location>
        <topology evidence="1">Multi-pass membrane protein</topology>
    </subcellularLocation>
</comment>
<keyword evidence="14" id="KW-0732">Signal</keyword>
<dbReference type="GO" id="GO:0001508">
    <property type="term" value="P:action potential"/>
    <property type="evidence" value="ECO:0007669"/>
    <property type="project" value="TreeGrafter"/>
</dbReference>
<sequence length="464" mass="52838">MQFGDKLSFLLIFISTVRLHAYSVRPRERNYLLQKRDAPTPSSIPPVIDQRSSTQRESIKTREMPGARAVDDFLKNPYVELFSVFGILVSCAGYAVDTLEVDPATRNILNHLEDFISTAVASEWFLRFYSRDFDPRYLIEPLAVVDFLSFITLAPFINGNFAFLRLLRILRFQRILVDVETFYLFRQTLANPWGRPQQYHSDTTTTTIKKTRRRKSASWGRYSLRSRPVLGESAENIVAPPLEPLNLMREDIYLKVARFVTTVFTLLFVASGCIYSAEHDVNGQNFPDFFSALYFGLTTLTTVGFGDIVPVTPEGRLVVSFSILFGIAVIPAQVSDLAEALLVSANIDMMERSRFSGSDPFVLSRQDSSARTLSSSWDDRASLDTTRLSLYLEPDEDDDLDEFENKVNKIKASSTARRQRRKRERYMSNAISPRSSRPLPCSVCGEKAHFKDAIFCFRCGNNLY</sequence>
<dbReference type="PRINTS" id="PR00169">
    <property type="entry name" value="KCHANNEL"/>
</dbReference>
<evidence type="ECO:0000256" key="13">
    <source>
        <dbReference type="SAM" id="Phobius"/>
    </source>
</evidence>
<dbReference type="EMBL" id="HBIJ01000079">
    <property type="protein sequence ID" value="CAE0359329.1"/>
    <property type="molecule type" value="Transcribed_RNA"/>
</dbReference>
<evidence type="ECO:0000259" key="15">
    <source>
        <dbReference type="Pfam" id="PF00520"/>
    </source>
</evidence>
<feature type="transmembrane region" description="Helical" evidence="13">
    <location>
        <begin position="317"/>
        <end position="334"/>
    </location>
</feature>
<name>A0A7S3JMQ8_9STRA</name>